<dbReference type="Proteomes" id="UP000662770">
    <property type="component" value="Chromosome"/>
</dbReference>
<protein>
    <recommendedName>
        <fullName evidence="4">RcsF protein</fullName>
    </recommendedName>
</protein>
<evidence type="ECO:0008006" key="4">
    <source>
        <dbReference type="Google" id="ProtNLM"/>
    </source>
</evidence>
<gene>
    <name evidence="2" type="ORF">JYB87_13725</name>
</gene>
<keyword evidence="1" id="KW-0732">Signal</keyword>
<dbReference type="Pfam" id="PF16358">
    <property type="entry name" value="RcsF"/>
    <property type="match status" value="1"/>
</dbReference>
<evidence type="ECO:0000313" key="2">
    <source>
        <dbReference type="EMBL" id="QSX32796.1"/>
    </source>
</evidence>
<dbReference type="InterPro" id="IPR030852">
    <property type="entry name" value="RcsF"/>
</dbReference>
<dbReference type="RefSeq" id="WP_207354036.1">
    <property type="nucleotide sequence ID" value="NZ_CP071503.1"/>
</dbReference>
<evidence type="ECO:0000256" key="1">
    <source>
        <dbReference type="SAM" id="SignalP"/>
    </source>
</evidence>
<dbReference type="PROSITE" id="PS51257">
    <property type="entry name" value="PROKAR_LIPOPROTEIN"/>
    <property type="match status" value="1"/>
</dbReference>
<dbReference type="Gene3D" id="3.30.110.70">
    <property type="entry name" value="Hypothetical protein apc22750. Chain B"/>
    <property type="match status" value="1"/>
</dbReference>
<keyword evidence="3" id="KW-1185">Reference proteome</keyword>
<dbReference type="EMBL" id="CP071503">
    <property type="protein sequence ID" value="QSX32796.1"/>
    <property type="molecule type" value="Genomic_DNA"/>
</dbReference>
<feature type="signal peptide" evidence="1">
    <location>
        <begin position="1"/>
        <end position="23"/>
    </location>
</feature>
<name>A0ABX7QQ33_9GAMM</name>
<evidence type="ECO:0000313" key="3">
    <source>
        <dbReference type="Proteomes" id="UP000662770"/>
    </source>
</evidence>
<accession>A0ABX7QQ33</accession>
<proteinExistence type="predicted"/>
<reference evidence="2 3" key="1">
    <citation type="submission" date="2021-03" db="EMBL/GenBank/DDBJ databases">
        <title>Novel species identification of genus Shewanella.</title>
        <authorList>
            <person name="Liu G."/>
            <person name="Zhang Q."/>
        </authorList>
    </citation>
    <scope>NUCLEOTIDE SEQUENCE [LARGE SCALE GENOMIC DNA]</scope>
    <source>
        <strain evidence="2 3">FJAT-51800</strain>
    </source>
</reference>
<feature type="chain" id="PRO_5045934044" description="RcsF protein" evidence="1">
    <location>
        <begin position="24"/>
        <end position="124"/>
    </location>
</feature>
<sequence>MKILFPIASLLLLSACGSNYVFKSNLDPAAINDYFKPSQVQLFENSVPSSPYVVLGMVEGNDCQIEQNAAPASFANARTDARRKAADMNANGILIKNCAEIPEPAEGCFSRTLCVGQAIKIKTE</sequence>
<organism evidence="2 3">
    <name type="scientific">Shewanella avicenniae</name>
    <dbReference type="NCBI Taxonomy" id="2814294"/>
    <lineage>
        <taxon>Bacteria</taxon>
        <taxon>Pseudomonadati</taxon>
        <taxon>Pseudomonadota</taxon>
        <taxon>Gammaproteobacteria</taxon>
        <taxon>Alteromonadales</taxon>
        <taxon>Shewanellaceae</taxon>
        <taxon>Shewanella</taxon>
    </lineage>
</organism>